<dbReference type="SMART" id="SM00382">
    <property type="entry name" value="AAA"/>
    <property type="match status" value="1"/>
</dbReference>
<evidence type="ECO:0000256" key="1">
    <source>
        <dbReference type="ARBA" id="ARBA00004128"/>
    </source>
</evidence>
<dbReference type="GO" id="GO:0000329">
    <property type="term" value="C:fungal-type vacuole membrane"/>
    <property type="evidence" value="ECO:0007669"/>
    <property type="project" value="UniProtKB-ARBA"/>
</dbReference>
<evidence type="ECO:0000256" key="3">
    <source>
        <dbReference type="ARBA" id="ARBA00022448"/>
    </source>
</evidence>
<evidence type="ECO:0000259" key="11">
    <source>
        <dbReference type="PROSITE" id="PS50893"/>
    </source>
</evidence>
<dbReference type="GO" id="GO:0016887">
    <property type="term" value="F:ATP hydrolysis activity"/>
    <property type="evidence" value="ECO:0007669"/>
    <property type="project" value="InterPro"/>
</dbReference>
<evidence type="ECO:0000256" key="7">
    <source>
        <dbReference type="ARBA" id="ARBA00022840"/>
    </source>
</evidence>
<dbReference type="Proteomes" id="UP000269721">
    <property type="component" value="Unassembled WGS sequence"/>
</dbReference>
<organism evidence="12 13">
    <name type="scientific">Blyttiomyces helicus</name>
    <dbReference type="NCBI Taxonomy" id="388810"/>
    <lineage>
        <taxon>Eukaryota</taxon>
        <taxon>Fungi</taxon>
        <taxon>Fungi incertae sedis</taxon>
        <taxon>Chytridiomycota</taxon>
        <taxon>Chytridiomycota incertae sedis</taxon>
        <taxon>Chytridiomycetes</taxon>
        <taxon>Chytridiomycetes incertae sedis</taxon>
        <taxon>Blyttiomyces</taxon>
    </lineage>
</organism>
<feature type="domain" description="ABC transporter" evidence="11">
    <location>
        <begin position="97"/>
        <end position="331"/>
    </location>
</feature>
<dbReference type="AlphaFoldDB" id="A0A4V1IPR5"/>
<dbReference type="InterPro" id="IPR027417">
    <property type="entry name" value="P-loop_NTPase"/>
</dbReference>
<keyword evidence="5" id="KW-0677">Repeat</keyword>
<dbReference type="Gene3D" id="1.20.1560.10">
    <property type="entry name" value="ABC transporter type 1, transmembrane domain"/>
    <property type="match status" value="1"/>
</dbReference>
<dbReference type="FunFam" id="3.40.50.300:FF:000074">
    <property type="entry name" value="Multidrug resistance-associated protein 5 isoform 1"/>
    <property type="match status" value="1"/>
</dbReference>
<comment type="subcellular location">
    <subcellularLocation>
        <location evidence="1">Vacuole membrane</location>
        <topology evidence="1">Multi-pass membrane protein</topology>
    </subcellularLocation>
</comment>
<feature type="non-terminal residue" evidence="12">
    <location>
        <position position="1"/>
    </location>
</feature>
<keyword evidence="4 10" id="KW-0812">Transmembrane</keyword>
<feature type="non-terminal residue" evidence="12">
    <location>
        <position position="331"/>
    </location>
</feature>
<accession>A0A4V1IPR5</accession>
<proteinExistence type="inferred from homology"/>
<dbReference type="InterPro" id="IPR003593">
    <property type="entry name" value="AAA+_ATPase"/>
</dbReference>
<protein>
    <submittedName>
        <fullName evidence="12">P-loop containing nucleoside triphosphate hydrolase protein</fullName>
    </submittedName>
</protein>
<dbReference type="GO" id="GO:0042626">
    <property type="term" value="F:ATPase-coupled transmembrane transporter activity"/>
    <property type="evidence" value="ECO:0007669"/>
    <property type="project" value="TreeGrafter"/>
</dbReference>
<keyword evidence="9 10" id="KW-0472">Membrane</keyword>
<dbReference type="InterPro" id="IPR050173">
    <property type="entry name" value="ABC_transporter_C-like"/>
</dbReference>
<dbReference type="Gene3D" id="3.40.50.300">
    <property type="entry name" value="P-loop containing nucleotide triphosphate hydrolases"/>
    <property type="match status" value="1"/>
</dbReference>
<dbReference type="InterPro" id="IPR003439">
    <property type="entry name" value="ABC_transporter-like_ATP-bd"/>
</dbReference>
<dbReference type="SUPFAM" id="SSF90123">
    <property type="entry name" value="ABC transporter transmembrane region"/>
    <property type="match status" value="1"/>
</dbReference>
<evidence type="ECO:0000256" key="10">
    <source>
        <dbReference type="SAM" id="Phobius"/>
    </source>
</evidence>
<name>A0A4V1IPR5_9FUNG</name>
<keyword evidence="13" id="KW-1185">Reference proteome</keyword>
<evidence type="ECO:0000256" key="6">
    <source>
        <dbReference type="ARBA" id="ARBA00022741"/>
    </source>
</evidence>
<dbReference type="PANTHER" id="PTHR24223:SF443">
    <property type="entry name" value="MULTIDRUG-RESISTANCE LIKE PROTEIN 1, ISOFORM I"/>
    <property type="match status" value="1"/>
</dbReference>
<keyword evidence="6" id="KW-0547">Nucleotide-binding</keyword>
<dbReference type="SUPFAM" id="SSF52540">
    <property type="entry name" value="P-loop containing nucleoside triphosphate hydrolases"/>
    <property type="match status" value="1"/>
</dbReference>
<sequence length="331" mass="36768">AVRLEFIGALIVFGSALFSVLTILITGEIRASIVGLMLTYSLNVTQTLNWMVRQSCEIETNIVSVERIKEYIDLPQEAPYIISDHRPPASWPEGGAITFEEYSTRYREGLECVLKDISFSIKPREKIGIVGRTGAGKSSLTLSLFRLIEAVTGKISIDDVDISTLGLFDLRSKLTIIPQDPVLFAGTIRENLDPFGLYDDARVWRALECASLKAHVVKMQDGLGAMVLQGGENFSVGQRQLICLARALLRHTAVLVLDEATAAIDVETDKIIQTTIREEFKDCTILTIAHRINTVMDYDRILVLDRGTVAEFDSPKNLLADKKSRFYGLAK</sequence>
<dbReference type="PROSITE" id="PS00211">
    <property type="entry name" value="ABC_TRANSPORTER_1"/>
    <property type="match status" value="1"/>
</dbReference>
<dbReference type="OrthoDB" id="6500128at2759"/>
<keyword evidence="3" id="KW-0813">Transport</keyword>
<dbReference type="GO" id="GO:0005524">
    <property type="term" value="F:ATP binding"/>
    <property type="evidence" value="ECO:0007669"/>
    <property type="project" value="UniProtKB-KW"/>
</dbReference>
<evidence type="ECO:0000313" key="12">
    <source>
        <dbReference type="EMBL" id="RKO83977.1"/>
    </source>
</evidence>
<gene>
    <name evidence="12" type="ORF">BDK51DRAFT_7049</name>
</gene>
<dbReference type="EMBL" id="ML000638">
    <property type="protein sequence ID" value="RKO83977.1"/>
    <property type="molecule type" value="Genomic_DNA"/>
</dbReference>
<dbReference type="CDD" id="cd03244">
    <property type="entry name" value="ABCC_MRP_domain2"/>
    <property type="match status" value="1"/>
</dbReference>
<dbReference type="PROSITE" id="PS50893">
    <property type="entry name" value="ABC_TRANSPORTER_2"/>
    <property type="match status" value="1"/>
</dbReference>
<evidence type="ECO:0000256" key="4">
    <source>
        <dbReference type="ARBA" id="ARBA00022692"/>
    </source>
</evidence>
<evidence type="ECO:0000256" key="5">
    <source>
        <dbReference type="ARBA" id="ARBA00022737"/>
    </source>
</evidence>
<dbReference type="InterPro" id="IPR036640">
    <property type="entry name" value="ABC1_TM_sf"/>
</dbReference>
<evidence type="ECO:0000256" key="8">
    <source>
        <dbReference type="ARBA" id="ARBA00022989"/>
    </source>
</evidence>
<keyword evidence="12" id="KW-0378">Hydrolase</keyword>
<dbReference type="Pfam" id="PF00005">
    <property type="entry name" value="ABC_tran"/>
    <property type="match status" value="1"/>
</dbReference>
<keyword evidence="8 10" id="KW-1133">Transmembrane helix</keyword>
<feature type="transmembrane region" description="Helical" evidence="10">
    <location>
        <begin position="6"/>
        <end position="26"/>
    </location>
</feature>
<comment type="similarity">
    <text evidence="2">Belongs to the ABC transporter superfamily. ABCC family. Conjugate transporter (TC 3.A.1.208) subfamily.</text>
</comment>
<evidence type="ECO:0000256" key="9">
    <source>
        <dbReference type="ARBA" id="ARBA00023136"/>
    </source>
</evidence>
<dbReference type="InterPro" id="IPR017871">
    <property type="entry name" value="ABC_transporter-like_CS"/>
</dbReference>
<reference evidence="13" key="1">
    <citation type="journal article" date="2018" name="Nat. Microbiol.">
        <title>Leveraging single-cell genomics to expand the fungal tree of life.</title>
        <authorList>
            <person name="Ahrendt S.R."/>
            <person name="Quandt C.A."/>
            <person name="Ciobanu D."/>
            <person name="Clum A."/>
            <person name="Salamov A."/>
            <person name="Andreopoulos B."/>
            <person name="Cheng J.F."/>
            <person name="Woyke T."/>
            <person name="Pelin A."/>
            <person name="Henrissat B."/>
            <person name="Reynolds N.K."/>
            <person name="Benny G.L."/>
            <person name="Smith M.E."/>
            <person name="James T.Y."/>
            <person name="Grigoriev I.V."/>
        </authorList>
    </citation>
    <scope>NUCLEOTIDE SEQUENCE [LARGE SCALE GENOMIC DNA]</scope>
</reference>
<evidence type="ECO:0000313" key="13">
    <source>
        <dbReference type="Proteomes" id="UP000269721"/>
    </source>
</evidence>
<evidence type="ECO:0000256" key="2">
    <source>
        <dbReference type="ARBA" id="ARBA00009726"/>
    </source>
</evidence>
<keyword evidence="7" id="KW-0067">ATP-binding</keyword>
<dbReference type="PANTHER" id="PTHR24223">
    <property type="entry name" value="ATP-BINDING CASSETTE SUB-FAMILY C"/>
    <property type="match status" value="1"/>
</dbReference>